<evidence type="ECO:0000256" key="4">
    <source>
        <dbReference type="ARBA" id="ARBA00022737"/>
    </source>
</evidence>
<dbReference type="KEGG" id="dwi:6652872"/>
<keyword evidence="5" id="KW-0539">Nucleus</keyword>
<dbReference type="SUPFAM" id="SSF54160">
    <property type="entry name" value="Chromo domain-like"/>
    <property type="match status" value="2"/>
</dbReference>
<evidence type="ECO:0000259" key="7">
    <source>
        <dbReference type="PROSITE" id="PS50013"/>
    </source>
</evidence>
<dbReference type="InterPro" id="IPR017984">
    <property type="entry name" value="Chromo_dom_subgr"/>
</dbReference>
<dbReference type="InterPro" id="IPR051219">
    <property type="entry name" value="Heterochromatin_chromo-domain"/>
</dbReference>
<dbReference type="OMA" id="NERCPQV"/>
<feature type="domain" description="Chromo" evidence="7">
    <location>
        <begin position="101"/>
        <end position="159"/>
    </location>
</feature>
<accession>B4NPX0</accession>
<evidence type="ECO:0000313" key="8">
    <source>
        <dbReference type="EMBL" id="EDW86195.1"/>
    </source>
</evidence>
<dbReference type="Pfam" id="PF00385">
    <property type="entry name" value="Chromo"/>
    <property type="match status" value="1"/>
</dbReference>
<dbReference type="GO" id="GO:0003682">
    <property type="term" value="F:chromatin binding"/>
    <property type="evidence" value="ECO:0007669"/>
    <property type="project" value="EnsemblMetazoa"/>
</dbReference>
<feature type="compositionally biased region" description="Gly residues" evidence="6">
    <location>
        <begin position="158"/>
        <end position="181"/>
    </location>
</feature>
<protein>
    <submittedName>
        <fullName evidence="8">Heterochromatin protein 1B</fullName>
    </submittedName>
</protein>
<evidence type="ECO:0000256" key="6">
    <source>
        <dbReference type="SAM" id="MobiDB-lite"/>
    </source>
</evidence>
<dbReference type="SMART" id="SM00298">
    <property type="entry name" value="CHROMO"/>
    <property type="match status" value="2"/>
</dbReference>
<keyword evidence="3" id="KW-0158">Chromosome</keyword>
<dbReference type="InterPro" id="IPR016197">
    <property type="entry name" value="Chromo-like_dom_sf"/>
</dbReference>
<dbReference type="Pfam" id="PF01393">
    <property type="entry name" value="Chromo_shadow"/>
    <property type="match status" value="1"/>
</dbReference>
<keyword evidence="4" id="KW-0677">Repeat</keyword>
<dbReference type="AlphaFoldDB" id="B4NPX0"/>
<organism evidence="8 9">
    <name type="scientific">Drosophila willistoni</name>
    <name type="common">Fruit fly</name>
    <dbReference type="NCBI Taxonomy" id="7260"/>
    <lineage>
        <taxon>Eukaryota</taxon>
        <taxon>Metazoa</taxon>
        <taxon>Ecdysozoa</taxon>
        <taxon>Arthropoda</taxon>
        <taxon>Hexapoda</taxon>
        <taxon>Insecta</taxon>
        <taxon>Pterygota</taxon>
        <taxon>Neoptera</taxon>
        <taxon>Endopterygota</taxon>
        <taxon>Diptera</taxon>
        <taxon>Brachycera</taxon>
        <taxon>Muscomorpha</taxon>
        <taxon>Ephydroidea</taxon>
        <taxon>Drosophilidae</taxon>
        <taxon>Drosophila</taxon>
        <taxon>Sophophora</taxon>
    </lineage>
</organism>
<dbReference type="InterPro" id="IPR023779">
    <property type="entry name" value="Chromodomain_CS"/>
</dbReference>
<evidence type="ECO:0000256" key="5">
    <source>
        <dbReference type="ARBA" id="ARBA00023242"/>
    </source>
</evidence>
<feature type="region of interest" description="Disordered" evidence="6">
    <location>
        <begin position="158"/>
        <end position="277"/>
    </location>
</feature>
<dbReference type="GO" id="GO:0000791">
    <property type="term" value="C:euchromatin"/>
    <property type="evidence" value="ECO:0007669"/>
    <property type="project" value="EnsemblMetazoa"/>
</dbReference>
<evidence type="ECO:0000256" key="1">
    <source>
        <dbReference type="ARBA" id="ARBA00004123"/>
    </source>
</evidence>
<feature type="domain" description="Chromo" evidence="7">
    <location>
        <begin position="4"/>
        <end position="62"/>
    </location>
</feature>
<dbReference type="EMBL" id="CH964291">
    <property type="protein sequence ID" value="EDW86195.1"/>
    <property type="molecule type" value="Genomic_DNA"/>
</dbReference>
<dbReference type="Proteomes" id="UP000007798">
    <property type="component" value="Unassembled WGS sequence"/>
</dbReference>
<dbReference type="CDD" id="cd18631">
    <property type="entry name" value="CD_HP1_like"/>
    <property type="match status" value="1"/>
</dbReference>
<dbReference type="OrthoDB" id="433924at2759"/>
<dbReference type="GO" id="GO:0031452">
    <property type="term" value="P:negative regulation of heterochromatin formation"/>
    <property type="evidence" value="ECO:0007669"/>
    <property type="project" value="EnsemblMetazoa"/>
</dbReference>
<dbReference type="SMART" id="SM00300">
    <property type="entry name" value="ChSh"/>
    <property type="match status" value="1"/>
</dbReference>
<dbReference type="CDD" id="cd00034">
    <property type="entry name" value="CSD"/>
    <property type="match status" value="1"/>
</dbReference>
<name>B4NPX0_DROWI</name>
<dbReference type="InParanoid" id="B4NPX0"/>
<dbReference type="eggNOG" id="KOG1911">
    <property type="taxonomic scope" value="Eukaryota"/>
</dbReference>
<dbReference type="FunFam" id="2.40.50.40:FF:000037">
    <property type="entry name" value="Heterochromatin protein 1B"/>
    <property type="match status" value="1"/>
</dbReference>
<dbReference type="GO" id="GO:0010369">
    <property type="term" value="C:chromocenter"/>
    <property type="evidence" value="ECO:0007669"/>
    <property type="project" value="EnsemblMetazoa"/>
</dbReference>
<dbReference type="GO" id="GO:0005634">
    <property type="term" value="C:nucleus"/>
    <property type="evidence" value="ECO:0007669"/>
    <property type="project" value="UniProtKB-SubCell"/>
</dbReference>
<evidence type="ECO:0000256" key="3">
    <source>
        <dbReference type="ARBA" id="ARBA00022454"/>
    </source>
</evidence>
<gene>
    <name evidence="8" type="primary">Dwil\HP1B</name>
    <name evidence="8" type="ORF">Dwil_GK16242</name>
</gene>
<dbReference type="GO" id="GO:0000792">
    <property type="term" value="C:heterochromatin"/>
    <property type="evidence" value="ECO:0007669"/>
    <property type="project" value="EnsemblMetazoa"/>
</dbReference>
<dbReference type="HOGENOM" id="CLU_103485_0_0_1"/>
<dbReference type="InterPro" id="IPR008251">
    <property type="entry name" value="Chromo_shadow_dom"/>
</dbReference>
<keyword evidence="9" id="KW-1185">Reference proteome</keyword>
<dbReference type="InterPro" id="IPR023780">
    <property type="entry name" value="Chromo_domain"/>
</dbReference>
<dbReference type="InterPro" id="IPR000953">
    <property type="entry name" value="Chromo/chromo_shadow_dom"/>
</dbReference>
<dbReference type="PROSITE" id="PS00598">
    <property type="entry name" value="CHROMO_1"/>
    <property type="match status" value="1"/>
</dbReference>
<dbReference type="FunCoup" id="B4NPX0">
    <property type="interactions" value="1429"/>
</dbReference>
<dbReference type="FunFam" id="2.40.50.40:FF:000031">
    <property type="entry name" value="Heterochromatin protein 1"/>
    <property type="match status" value="1"/>
</dbReference>
<evidence type="ECO:0000256" key="2">
    <source>
        <dbReference type="ARBA" id="ARBA00004286"/>
    </source>
</evidence>
<dbReference type="PROSITE" id="PS50013">
    <property type="entry name" value="CHROMO_2"/>
    <property type="match status" value="2"/>
</dbReference>
<comment type="subcellular location">
    <subcellularLocation>
        <location evidence="2">Chromosome</location>
    </subcellularLocation>
    <subcellularLocation>
        <location evidence="1">Nucleus</location>
    </subcellularLocation>
</comment>
<dbReference type="Gene3D" id="2.40.50.40">
    <property type="match status" value="2"/>
</dbReference>
<dbReference type="CTD" id="31834"/>
<dbReference type="PRINTS" id="PR00504">
    <property type="entry name" value="CHROMODOMAIN"/>
</dbReference>
<feature type="compositionally biased region" description="Acidic residues" evidence="6">
    <location>
        <begin position="232"/>
        <end position="266"/>
    </location>
</feature>
<reference evidence="8 9" key="1">
    <citation type="journal article" date="2007" name="Nature">
        <title>Evolution of genes and genomes on the Drosophila phylogeny.</title>
        <authorList>
            <consortium name="Drosophila 12 Genomes Consortium"/>
            <person name="Clark A.G."/>
            <person name="Eisen M.B."/>
            <person name="Smith D.R."/>
            <person name="Bergman C.M."/>
            <person name="Oliver B."/>
            <person name="Markow T.A."/>
            <person name="Kaufman T.C."/>
            <person name="Kellis M."/>
            <person name="Gelbart W."/>
            <person name="Iyer V.N."/>
            <person name="Pollard D.A."/>
            <person name="Sackton T.B."/>
            <person name="Larracuente A.M."/>
            <person name="Singh N.D."/>
            <person name="Abad J.P."/>
            <person name="Abt D.N."/>
            <person name="Adryan B."/>
            <person name="Aguade M."/>
            <person name="Akashi H."/>
            <person name="Anderson W.W."/>
            <person name="Aquadro C.F."/>
            <person name="Ardell D.H."/>
            <person name="Arguello R."/>
            <person name="Artieri C.G."/>
            <person name="Barbash D.A."/>
            <person name="Barker D."/>
            <person name="Barsanti P."/>
            <person name="Batterham P."/>
            <person name="Batzoglou S."/>
            <person name="Begun D."/>
            <person name="Bhutkar A."/>
            <person name="Blanco E."/>
            <person name="Bosak S.A."/>
            <person name="Bradley R.K."/>
            <person name="Brand A.D."/>
            <person name="Brent M.R."/>
            <person name="Brooks A.N."/>
            <person name="Brown R.H."/>
            <person name="Butlin R.K."/>
            <person name="Caggese C."/>
            <person name="Calvi B.R."/>
            <person name="Bernardo de Carvalho A."/>
            <person name="Caspi A."/>
            <person name="Castrezana S."/>
            <person name="Celniker S.E."/>
            <person name="Chang J.L."/>
            <person name="Chapple C."/>
            <person name="Chatterji S."/>
            <person name="Chinwalla A."/>
            <person name="Civetta A."/>
            <person name="Clifton S.W."/>
            <person name="Comeron J.M."/>
            <person name="Costello J.C."/>
            <person name="Coyne J.A."/>
            <person name="Daub J."/>
            <person name="David R.G."/>
            <person name="Delcher A.L."/>
            <person name="Delehaunty K."/>
            <person name="Do C.B."/>
            <person name="Ebling H."/>
            <person name="Edwards K."/>
            <person name="Eickbush T."/>
            <person name="Evans J.D."/>
            <person name="Filipski A."/>
            <person name="Findeiss S."/>
            <person name="Freyhult E."/>
            <person name="Fulton L."/>
            <person name="Fulton R."/>
            <person name="Garcia A.C."/>
            <person name="Gardiner A."/>
            <person name="Garfield D.A."/>
            <person name="Garvin B.E."/>
            <person name="Gibson G."/>
            <person name="Gilbert D."/>
            <person name="Gnerre S."/>
            <person name="Godfrey J."/>
            <person name="Good R."/>
            <person name="Gotea V."/>
            <person name="Gravely B."/>
            <person name="Greenberg A.J."/>
            <person name="Griffiths-Jones S."/>
            <person name="Gross S."/>
            <person name="Guigo R."/>
            <person name="Gustafson E.A."/>
            <person name="Haerty W."/>
            <person name="Hahn M.W."/>
            <person name="Halligan D.L."/>
            <person name="Halpern A.L."/>
            <person name="Halter G.M."/>
            <person name="Han M.V."/>
            <person name="Heger A."/>
            <person name="Hillier L."/>
            <person name="Hinrichs A.S."/>
            <person name="Holmes I."/>
            <person name="Hoskins R.A."/>
            <person name="Hubisz M.J."/>
            <person name="Hultmark D."/>
            <person name="Huntley M.A."/>
            <person name="Jaffe D.B."/>
            <person name="Jagadeeshan S."/>
            <person name="Jeck W.R."/>
            <person name="Johnson J."/>
            <person name="Jones C.D."/>
            <person name="Jordan W.C."/>
            <person name="Karpen G.H."/>
            <person name="Kataoka E."/>
            <person name="Keightley P.D."/>
            <person name="Kheradpour P."/>
            <person name="Kirkness E.F."/>
            <person name="Koerich L.B."/>
            <person name="Kristiansen K."/>
            <person name="Kudrna D."/>
            <person name="Kulathinal R.J."/>
            <person name="Kumar S."/>
            <person name="Kwok R."/>
            <person name="Lander E."/>
            <person name="Langley C.H."/>
            <person name="Lapoint R."/>
            <person name="Lazzaro B.P."/>
            <person name="Lee S.J."/>
            <person name="Levesque L."/>
            <person name="Li R."/>
            <person name="Lin C.F."/>
            <person name="Lin M.F."/>
            <person name="Lindblad-Toh K."/>
            <person name="Llopart A."/>
            <person name="Long M."/>
            <person name="Low L."/>
            <person name="Lozovsky E."/>
            <person name="Lu J."/>
            <person name="Luo M."/>
            <person name="Machado C.A."/>
            <person name="Makalowski W."/>
            <person name="Marzo M."/>
            <person name="Matsuda M."/>
            <person name="Matzkin L."/>
            <person name="McAllister B."/>
            <person name="McBride C.S."/>
            <person name="McKernan B."/>
            <person name="McKernan K."/>
            <person name="Mendez-Lago M."/>
            <person name="Minx P."/>
            <person name="Mollenhauer M.U."/>
            <person name="Montooth K."/>
            <person name="Mount S.M."/>
            <person name="Mu X."/>
            <person name="Myers E."/>
            <person name="Negre B."/>
            <person name="Newfeld S."/>
            <person name="Nielsen R."/>
            <person name="Noor M.A."/>
            <person name="O'Grady P."/>
            <person name="Pachter L."/>
            <person name="Papaceit M."/>
            <person name="Parisi M.J."/>
            <person name="Parisi M."/>
            <person name="Parts L."/>
            <person name="Pedersen J.S."/>
            <person name="Pesole G."/>
            <person name="Phillippy A.M."/>
            <person name="Ponting C.P."/>
            <person name="Pop M."/>
            <person name="Porcelli D."/>
            <person name="Powell J.R."/>
            <person name="Prohaska S."/>
            <person name="Pruitt K."/>
            <person name="Puig M."/>
            <person name="Quesneville H."/>
            <person name="Ram K.R."/>
            <person name="Rand D."/>
            <person name="Rasmussen M.D."/>
            <person name="Reed L.K."/>
            <person name="Reenan R."/>
            <person name="Reily A."/>
            <person name="Remington K.A."/>
            <person name="Rieger T.T."/>
            <person name="Ritchie M.G."/>
            <person name="Robin C."/>
            <person name="Rogers Y.H."/>
            <person name="Rohde C."/>
            <person name="Rozas J."/>
            <person name="Rubenfield M.J."/>
            <person name="Ruiz A."/>
            <person name="Russo S."/>
            <person name="Salzberg S.L."/>
            <person name="Sanchez-Gracia A."/>
            <person name="Saranga D.J."/>
            <person name="Sato H."/>
            <person name="Schaeffer S.W."/>
            <person name="Schatz M.C."/>
            <person name="Schlenke T."/>
            <person name="Schwartz R."/>
            <person name="Segarra C."/>
            <person name="Singh R.S."/>
            <person name="Sirot L."/>
            <person name="Sirota M."/>
            <person name="Sisneros N.B."/>
            <person name="Smith C.D."/>
            <person name="Smith T.F."/>
            <person name="Spieth J."/>
            <person name="Stage D.E."/>
            <person name="Stark A."/>
            <person name="Stephan W."/>
            <person name="Strausberg R.L."/>
            <person name="Strempel S."/>
            <person name="Sturgill D."/>
            <person name="Sutton G."/>
            <person name="Sutton G.G."/>
            <person name="Tao W."/>
            <person name="Teichmann S."/>
            <person name="Tobari Y.N."/>
            <person name="Tomimura Y."/>
            <person name="Tsolas J.M."/>
            <person name="Valente V.L."/>
            <person name="Venter E."/>
            <person name="Venter J.C."/>
            <person name="Vicario S."/>
            <person name="Vieira F.G."/>
            <person name="Vilella A.J."/>
            <person name="Villasante A."/>
            <person name="Walenz B."/>
            <person name="Wang J."/>
            <person name="Wasserman M."/>
            <person name="Watts T."/>
            <person name="Wilson D."/>
            <person name="Wilson R.K."/>
            <person name="Wing R.A."/>
            <person name="Wolfner M.F."/>
            <person name="Wong A."/>
            <person name="Wong G.K."/>
            <person name="Wu C.I."/>
            <person name="Wu G."/>
            <person name="Yamamoto D."/>
            <person name="Yang H.P."/>
            <person name="Yang S.P."/>
            <person name="Yorke J.A."/>
            <person name="Yoshida K."/>
            <person name="Zdobnov E."/>
            <person name="Zhang P."/>
            <person name="Zhang Y."/>
            <person name="Zimin A.V."/>
            <person name="Baldwin J."/>
            <person name="Abdouelleil A."/>
            <person name="Abdulkadir J."/>
            <person name="Abebe A."/>
            <person name="Abera B."/>
            <person name="Abreu J."/>
            <person name="Acer S.C."/>
            <person name="Aftuck L."/>
            <person name="Alexander A."/>
            <person name="An P."/>
            <person name="Anderson E."/>
            <person name="Anderson S."/>
            <person name="Arachi H."/>
            <person name="Azer M."/>
            <person name="Bachantsang P."/>
            <person name="Barry A."/>
            <person name="Bayul T."/>
            <person name="Berlin A."/>
            <person name="Bessette D."/>
            <person name="Bloom T."/>
            <person name="Blye J."/>
            <person name="Boguslavskiy L."/>
            <person name="Bonnet C."/>
            <person name="Boukhgalter B."/>
            <person name="Bourzgui I."/>
            <person name="Brown A."/>
            <person name="Cahill P."/>
            <person name="Channer S."/>
            <person name="Cheshatsang Y."/>
            <person name="Chuda L."/>
            <person name="Citroen M."/>
            <person name="Collymore A."/>
            <person name="Cooke P."/>
            <person name="Costello M."/>
            <person name="D'Aco K."/>
            <person name="Daza R."/>
            <person name="De Haan G."/>
            <person name="DeGray S."/>
            <person name="DeMaso C."/>
            <person name="Dhargay N."/>
            <person name="Dooley K."/>
            <person name="Dooley E."/>
            <person name="Doricent M."/>
            <person name="Dorje P."/>
            <person name="Dorjee K."/>
            <person name="Dupes A."/>
            <person name="Elong R."/>
            <person name="Falk J."/>
            <person name="Farina A."/>
            <person name="Faro S."/>
            <person name="Ferguson D."/>
            <person name="Fisher S."/>
            <person name="Foley C.D."/>
            <person name="Franke A."/>
            <person name="Friedrich D."/>
            <person name="Gadbois L."/>
            <person name="Gearin G."/>
            <person name="Gearin C.R."/>
            <person name="Giannoukos G."/>
            <person name="Goode T."/>
            <person name="Graham J."/>
            <person name="Grandbois E."/>
            <person name="Grewal S."/>
            <person name="Gyaltsen K."/>
            <person name="Hafez N."/>
            <person name="Hagos B."/>
            <person name="Hall J."/>
            <person name="Henson C."/>
            <person name="Hollinger A."/>
            <person name="Honan T."/>
            <person name="Huard M.D."/>
            <person name="Hughes L."/>
            <person name="Hurhula B."/>
            <person name="Husby M.E."/>
            <person name="Kamat A."/>
            <person name="Kanga B."/>
            <person name="Kashin S."/>
            <person name="Khazanovich D."/>
            <person name="Kisner P."/>
            <person name="Lance K."/>
            <person name="Lara M."/>
            <person name="Lee W."/>
            <person name="Lennon N."/>
            <person name="Letendre F."/>
            <person name="LeVine R."/>
            <person name="Lipovsky A."/>
            <person name="Liu X."/>
            <person name="Liu J."/>
            <person name="Liu S."/>
            <person name="Lokyitsang T."/>
            <person name="Lokyitsang Y."/>
            <person name="Lubonja R."/>
            <person name="Lui A."/>
            <person name="MacDonald P."/>
            <person name="Magnisalis V."/>
            <person name="Maru K."/>
            <person name="Matthews C."/>
            <person name="McCusker W."/>
            <person name="McDonough S."/>
            <person name="Mehta T."/>
            <person name="Meldrim J."/>
            <person name="Meneus L."/>
            <person name="Mihai O."/>
            <person name="Mihalev A."/>
            <person name="Mihova T."/>
            <person name="Mittelman R."/>
            <person name="Mlenga V."/>
            <person name="Montmayeur A."/>
            <person name="Mulrain L."/>
            <person name="Navidi A."/>
            <person name="Naylor J."/>
            <person name="Negash T."/>
            <person name="Nguyen T."/>
            <person name="Nguyen N."/>
            <person name="Nicol R."/>
            <person name="Norbu C."/>
            <person name="Norbu N."/>
            <person name="Novod N."/>
            <person name="O'Neill B."/>
            <person name="Osman S."/>
            <person name="Markiewicz E."/>
            <person name="Oyono O.L."/>
            <person name="Patti C."/>
            <person name="Phunkhang P."/>
            <person name="Pierre F."/>
            <person name="Priest M."/>
            <person name="Raghuraman S."/>
            <person name="Rege F."/>
            <person name="Reyes R."/>
            <person name="Rise C."/>
            <person name="Rogov P."/>
            <person name="Ross K."/>
            <person name="Ryan E."/>
            <person name="Settipalli S."/>
            <person name="Shea T."/>
            <person name="Sherpa N."/>
            <person name="Shi L."/>
            <person name="Shih D."/>
            <person name="Sparrow T."/>
            <person name="Spaulding J."/>
            <person name="Stalker J."/>
            <person name="Stange-Thomann N."/>
            <person name="Stavropoulos S."/>
            <person name="Stone C."/>
            <person name="Strader C."/>
            <person name="Tesfaye S."/>
            <person name="Thomson T."/>
            <person name="Thoulutsang Y."/>
            <person name="Thoulutsang D."/>
            <person name="Topham K."/>
            <person name="Topping I."/>
            <person name="Tsamla T."/>
            <person name="Vassiliev H."/>
            <person name="Vo A."/>
            <person name="Wangchuk T."/>
            <person name="Wangdi T."/>
            <person name="Weiand M."/>
            <person name="Wilkinson J."/>
            <person name="Wilson A."/>
            <person name="Yadav S."/>
            <person name="Young G."/>
            <person name="Yu Q."/>
            <person name="Zembek L."/>
            <person name="Zhong D."/>
            <person name="Zimmer A."/>
            <person name="Zwirko Z."/>
            <person name="Jaffe D.B."/>
            <person name="Alvarez P."/>
            <person name="Brockman W."/>
            <person name="Butler J."/>
            <person name="Chin C."/>
            <person name="Gnerre S."/>
            <person name="Grabherr M."/>
            <person name="Kleber M."/>
            <person name="Mauceli E."/>
            <person name="MacCallum I."/>
        </authorList>
    </citation>
    <scope>NUCLEOTIDE SEQUENCE [LARGE SCALE GENOMIC DNA]</scope>
    <source>
        <strain evidence="9">Tucson 14030-0811.24</strain>
    </source>
</reference>
<dbReference type="PANTHER" id="PTHR22812">
    <property type="entry name" value="CHROMOBOX PROTEIN"/>
    <property type="match status" value="1"/>
</dbReference>
<sequence length="277" mass="29218">MAEFSVERVEDKRTVNGRTEYYLKWKGYPRSENTWEPVENLDCPDLIATFEESLKNNKNKDTKKRLASTASMPESIRSKRKSFMEEETEEQKKLIGFDRGLEPSKILGATDSSGHLMFLMKWKGSDHADLVPAKLANIKCPQLVIQFYEERLTWHTGNGNGNGNSSGGSGPNGGGGVGAGGDSAANSTGSVTRPGSVGTPAGSTAEGVEDDEVAPSPPASINNDENVKADESNGDGDGDGDAAPDADADAEADGDADADADGDGELNTELGNGEADD</sequence>
<proteinExistence type="predicted"/>
<evidence type="ECO:0000313" key="9">
    <source>
        <dbReference type="Proteomes" id="UP000007798"/>
    </source>
</evidence>
<dbReference type="GeneID" id="6652872"/>
<feature type="region of interest" description="Disordered" evidence="6">
    <location>
        <begin position="58"/>
        <end position="85"/>
    </location>
</feature>
<dbReference type="SMR" id="B4NPX0"/>
<dbReference type="PhylomeDB" id="B4NPX0"/>
<dbReference type="STRING" id="7260.B4NPX0"/>